<keyword evidence="7" id="KW-1185">Reference proteome</keyword>
<name>A0A3B3ZWR5_9GOBI</name>
<dbReference type="SMART" id="SM00643">
    <property type="entry name" value="C345C"/>
    <property type="match status" value="1"/>
</dbReference>
<dbReference type="SUPFAM" id="SSF47686">
    <property type="entry name" value="Anaphylotoxins (complement system)"/>
    <property type="match status" value="1"/>
</dbReference>
<evidence type="ECO:0000313" key="7">
    <source>
        <dbReference type="Proteomes" id="UP000261520"/>
    </source>
</evidence>
<dbReference type="SMART" id="SM01361">
    <property type="entry name" value="A2M_recep"/>
    <property type="match status" value="1"/>
</dbReference>
<dbReference type="Proteomes" id="UP000261520">
    <property type="component" value="Unplaced"/>
</dbReference>
<dbReference type="InterPro" id="IPR009048">
    <property type="entry name" value="A-macroglobulin_rcpt-bd"/>
</dbReference>
<dbReference type="SUPFAM" id="SSF48239">
    <property type="entry name" value="Terpenoid cyclases/Protein prenyltransferases"/>
    <property type="match status" value="1"/>
</dbReference>
<comment type="subcellular location">
    <subcellularLocation>
        <location evidence="1">Secreted</location>
    </subcellularLocation>
</comment>
<dbReference type="InterPro" id="IPR001599">
    <property type="entry name" value="Macroglobln_a2"/>
</dbReference>
<dbReference type="Gene3D" id="2.60.40.1930">
    <property type="match status" value="3"/>
</dbReference>
<dbReference type="Gene3D" id="2.20.130.20">
    <property type="match status" value="1"/>
</dbReference>
<dbReference type="InterPro" id="IPR000020">
    <property type="entry name" value="Anaphylatoxin/fibulin"/>
</dbReference>
<dbReference type="PANTHER" id="PTHR11412">
    <property type="entry name" value="MACROGLOBULIN / COMPLEMENT"/>
    <property type="match status" value="1"/>
</dbReference>
<dbReference type="GO" id="GO:0004866">
    <property type="term" value="F:endopeptidase inhibitor activity"/>
    <property type="evidence" value="ECO:0007669"/>
    <property type="project" value="InterPro"/>
</dbReference>
<feature type="domain" description="Anaphylatoxin-like" evidence="4">
    <location>
        <begin position="678"/>
        <end position="716"/>
    </location>
</feature>
<organism evidence="6 7">
    <name type="scientific">Periophthalmus magnuspinnatus</name>
    <dbReference type="NCBI Taxonomy" id="409849"/>
    <lineage>
        <taxon>Eukaryota</taxon>
        <taxon>Metazoa</taxon>
        <taxon>Chordata</taxon>
        <taxon>Craniata</taxon>
        <taxon>Vertebrata</taxon>
        <taxon>Euteleostomi</taxon>
        <taxon>Actinopterygii</taxon>
        <taxon>Neopterygii</taxon>
        <taxon>Teleostei</taxon>
        <taxon>Neoteleostei</taxon>
        <taxon>Acanthomorphata</taxon>
        <taxon>Gobiaria</taxon>
        <taxon>Gobiiformes</taxon>
        <taxon>Gobioidei</taxon>
        <taxon>Gobiidae</taxon>
        <taxon>Oxudercinae</taxon>
        <taxon>Periophthalmus</taxon>
    </lineage>
</organism>
<evidence type="ECO:0000256" key="3">
    <source>
        <dbReference type="ARBA" id="ARBA00023157"/>
    </source>
</evidence>
<dbReference type="Gene3D" id="1.20.91.20">
    <property type="entry name" value="Anaphylotoxins (complement system)"/>
    <property type="match status" value="1"/>
</dbReference>
<dbReference type="InterPro" id="IPR011626">
    <property type="entry name" value="Alpha-macroglobulin_TED"/>
</dbReference>
<dbReference type="InterPro" id="IPR018933">
    <property type="entry name" value="Netrin_module_non-TIMP"/>
</dbReference>
<reference evidence="6" key="2">
    <citation type="submission" date="2025-09" db="UniProtKB">
        <authorList>
            <consortium name="Ensembl"/>
        </authorList>
    </citation>
    <scope>IDENTIFICATION</scope>
</reference>
<dbReference type="InterPro" id="IPR001134">
    <property type="entry name" value="Netrin_domain"/>
</dbReference>
<dbReference type="InterPro" id="IPR008930">
    <property type="entry name" value="Terpenoid_cyclase/PrenylTrfase"/>
</dbReference>
<dbReference type="Gene3D" id="2.60.40.690">
    <property type="entry name" value="Alpha-macroglobulin, receptor-binding domain"/>
    <property type="match status" value="1"/>
</dbReference>
<dbReference type="InterPro" id="IPR018081">
    <property type="entry name" value="Anaphylatoxin_comp_syst"/>
</dbReference>
<protein>
    <submittedName>
        <fullName evidence="6">Uncharacterized protein</fullName>
    </submittedName>
</protein>
<dbReference type="STRING" id="409849.ENSPMGP00000008746"/>
<dbReference type="SMART" id="SM01360">
    <property type="entry name" value="A2M"/>
    <property type="match status" value="1"/>
</dbReference>
<dbReference type="InterPro" id="IPR011625">
    <property type="entry name" value="A2M_N_BRD"/>
</dbReference>
<feature type="domain" description="NTR" evidence="5">
    <location>
        <begin position="1516"/>
        <end position="1655"/>
    </location>
</feature>
<dbReference type="InterPro" id="IPR040839">
    <property type="entry name" value="MG4"/>
</dbReference>
<dbReference type="PROSITE" id="PS50189">
    <property type="entry name" value="NTR"/>
    <property type="match status" value="1"/>
</dbReference>
<dbReference type="Gene3D" id="2.60.40.10">
    <property type="entry name" value="Immunoglobulins"/>
    <property type="match status" value="2"/>
</dbReference>
<dbReference type="SUPFAM" id="SSF49410">
    <property type="entry name" value="Alpha-macroglobulin receptor domain"/>
    <property type="match status" value="1"/>
</dbReference>
<dbReference type="Gene3D" id="2.40.50.120">
    <property type="match status" value="1"/>
</dbReference>
<dbReference type="InterPro" id="IPR008993">
    <property type="entry name" value="TIMP-like_OB-fold"/>
</dbReference>
<dbReference type="GO" id="GO:0006956">
    <property type="term" value="P:complement activation"/>
    <property type="evidence" value="ECO:0007669"/>
    <property type="project" value="TreeGrafter"/>
</dbReference>
<evidence type="ECO:0000259" key="5">
    <source>
        <dbReference type="PROSITE" id="PS50189"/>
    </source>
</evidence>
<dbReference type="Pfam" id="PF07703">
    <property type="entry name" value="A2M_BRD"/>
    <property type="match status" value="1"/>
</dbReference>
<dbReference type="Pfam" id="PF01821">
    <property type="entry name" value="ANATO"/>
    <property type="match status" value="1"/>
</dbReference>
<reference evidence="6" key="1">
    <citation type="submission" date="2025-08" db="UniProtKB">
        <authorList>
            <consortium name="Ensembl"/>
        </authorList>
    </citation>
    <scope>IDENTIFICATION</scope>
</reference>
<dbReference type="Gene3D" id="1.50.10.20">
    <property type="match status" value="1"/>
</dbReference>
<dbReference type="InterPro" id="IPR041555">
    <property type="entry name" value="MG3"/>
</dbReference>
<keyword evidence="3" id="KW-1015">Disulfide bond</keyword>
<dbReference type="Gene3D" id="6.20.50.160">
    <property type="match status" value="1"/>
</dbReference>
<dbReference type="InterPro" id="IPR050473">
    <property type="entry name" value="A2M/Complement_sys"/>
</dbReference>
<dbReference type="Pfam" id="PF01835">
    <property type="entry name" value="MG2"/>
    <property type="match status" value="1"/>
</dbReference>
<dbReference type="Pfam" id="PF07678">
    <property type="entry name" value="TED_complement"/>
    <property type="match status" value="2"/>
</dbReference>
<dbReference type="Gene3D" id="2.60.40.1940">
    <property type="match status" value="1"/>
</dbReference>
<dbReference type="PANTHER" id="PTHR11412:SF144">
    <property type="entry name" value="COMPLEMENT C4-B"/>
    <property type="match status" value="1"/>
</dbReference>
<dbReference type="PROSITE" id="PS01178">
    <property type="entry name" value="ANAPHYLATOXIN_2"/>
    <property type="match status" value="1"/>
</dbReference>
<dbReference type="Pfam" id="PF07677">
    <property type="entry name" value="A2M_recep"/>
    <property type="match status" value="1"/>
</dbReference>
<dbReference type="InterPro" id="IPR002890">
    <property type="entry name" value="MG2"/>
</dbReference>
<dbReference type="Ensembl" id="ENSPMGT00000009307.1">
    <property type="protein sequence ID" value="ENSPMGP00000008746.1"/>
    <property type="gene ID" value="ENSPMGG00000005030.1"/>
</dbReference>
<evidence type="ECO:0000313" key="6">
    <source>
        <dbReference type="Ensembl" id="ENSPMGP00000008746.1"/>
    </source>
</evidence>
<dbReference type="Pfam" id="PF01759">
    <property type="entry name" value="NTR"/>
    <property type="match status" value="1"/>
</dbReference>
<dbReference type="InterPro" id="IPR036595">
    <property type="entry name" value="A-macroglobulin_rcpt-bd_sf"/>
</dbReference>
<keyword evidence="2" id="KW-0964">Secreted</keyword>
<dbReference type="SUPFAM" id="SSF50242">
    <property type="entry name" value="TIMP-like"/>
    <property type="match status" value="1"/>
</dbReference>
<evidence type="ECO:0000256" key="2">
    <source>
        <dbReference type="ARBA" id="ARBA00022525"/>
    </source>
</evidence>
<dbReference type="Pfam" id="PF17791">
    <property type="entry name" value="MG3"/>
    <property type="match status" value="1"/>
</dbReference>
<dbReference type="InterPro" id="IPR047565">
    <property type="entry name" value="Alpha-macroglob_thiol-ester_cl"/>
</dbReference>
<dbReference type="InterPro" id="IPR013783">
    <property type="entry name" value="Ig-like_fold"/>
</dbReference>
<evidence type="ECO:0000259" key="4">
    <source>
        <dbReference type="PROSITE" id="PS01178"/>
    </source>
</evidence>
<dbReference type="SMART" id="SM01419">
    <property type="entry name" value="Thiol-ester_cl"/>
    <property type="match status" value="1"/>
</dbReference>
<dbReference type="SMART" id="SM00104">
    <property type="entry name" value="ANATO"/>
    <property type="match status" value="1"/>
</dbReference>
<evidence type="ECO:0000256" key="1">
    <source>
        <dbReference type="ARBA" id="ARBA00004613"/>
    </source>
</evidence>
<dbReference type="GO" id="GO:0005615">
    <property type="term" value="C:extracellular space"/>
    <property type="evidence" value="ECO:0007669"/>
    <property type="project" value="InterPro"/>
</dbReference>
<sequence>MDHRAVCCPLNLNLFTCTSECDIFTLRDVITNISCLCRFFISAPNVFHEGVKEKVFVQLGKNHLNKNLRIYLEHESLGIVLSDTVTVTCTKEEKGELTELMIDQKKLSTLSPRPSYVMLVAEGLSVDRKMTRVLLSPHRGHIFIQTDQPLYKPMDTVKFRIFTLDHTFRPSEEVFHLLLYNALGNRALKAIYTTKGGLFENHFVIPDVAKTGIWRIVAHYEGDRDHAVSKEFKVQKFVMPSFEVNVQMENNYILVNTKEENINFRILARYTHANPVNGAYHCQFGVIPKGSSAKPTLIKGMEQTGSINDGTASVSVNIAKLNQKTQEQTNLSLSELEGRGELLYLGVLVTDVQNGEIQERQMFIPVVSHKYRIDLSRTVSHFKPGFPLNVALVRLPDGSPAEKVPVTMTLMDQTGQSTTNLQGAVFYTFNVVSTNAVSVDDSSESKVINAAVSPVDLHLDVLHKEYTVGDELQVKFMTKNAPQTGVIHYLVLSQGSIVDTNHVNMRDAITQTPLKLQISDNMVPSFRIIGYFYTPNNHIISDSVWLVAKGNCEEKVKVEHKATVEPRRLSKLDIDLFGQEATVALLAVDTAFNSLNADNKLTQEQVYSSMEAYDLGCSYGGGQDPGSVMEEAGLVQVFQTKYRYLKCHSKVRQKRSVDLEQEMMELKSKYEEEILQSCCAHGFLLIPMQWSCEERVKRVFELQGNTSCTWAFRDCCLEGQRLREQRAKEEAKKGLGRTTSLLDIEEHFLTTDNAFIRKVFSSSFAFTSFPVKGKASFRLGLPDSITTWEIRVVTLSKASGLCVKKPSLLRAFKPVFVSLRLPTSVRKYEEMFIAPVIYNYDSADLHVAVHMAQSEGLCSPGSATSVSFVNVTVSPDSSQTVTFSAVPMRSGSIPIQIRLYDINKESELDAIEKILNVWTEGVEKTEEETTIIHLNGWKINGKLPDDTVPESTSNIFISVEEDGFSKSRLKNLLNPEKVAKLIHLPSGCLEQTTRTLTQTAVAVRYLDLSDQWFSMPPGSRDEIKYSTLFLIYFSGVARIVQLLTQSRSPGAYGSWPNHRPSTWLTSHVVKVLSMVGKRQLFTFDREGRKKINTPVQQIIEGVRYLSAKQEADGSFSDANRVLHRGILNGVDSKAFMTSFATLALTQSLDLLNEQEKSSTLVVISKATEYLWSNFNQLQHPLAVAITAYSLAVSKEYAPEVRHKAAITVETTAYALLTAVALKEVQQANKLAHWLTTQENYYGGFYSSQDTLVALEALSEYEMMAPATSEANLEALFTAQGKNYVEKLQLDNKDKVEKDLKRFVGRDITATFKGSGKAIVKVRKVFHLMEPKDICDKVSIEVKVKGKVKYTVAIQENYEYYDDDNMGDDNRMSRTAIEWIDIRTRRRRDVDSDQADDHFVTYEVCVMHNPTYELTGMSIVDLTLLSGFVAEAEDLEALKAPPEQYISHYELSHGKVLIYLNQLVEQKQCFEFDAKQLHTVGLLQPAPAVFYDYYEPGHKCTVFYSAPKRSKVISRLCSGDVCQCAESLRPPKSRLLLSCSLAYMVTVMEASEKNNFVLYKTKVTDVLKINGDHVVKTGSHRVFAKRRQCKSRLEEGMEYLIMGKDGTTTDSHGQKQYLLEANTWVEPKPFDCDKTDHANFCIDFTNFVEDFKANSCRQ</sequence>
<accession>A0A3B3ZWR5</accession>
<dbReference type="CDD" id="cd00017">
    <property type="entry name" value="ANATO"/>
    <property type="match status" value="1"/>
</dbReference>
<dbReference type="SMART" id="SM01359">
    <property type="entry name" value="A2M_N_2"/>
    <property type="match status" value="1"/>
</dbReference>
<dbReference type="Pfam" id="PF17789">
    <property type="entry name" value="MG4"/>
    <property type="match status" value="1"/>
</dbReference>
<proteinExistence type="predicted"/>
<dbReference type="Gene3D" id="2.60.120.1540">
    <property type="match status" value="1"/>
</dbReference>
<dbReference type="Pfam" id="PF00207">
    <property type="entry name" value="A2M"/>
    <property type="match status" value="1"/>
</dbReference>